<dbReference type="InterPro" id="IPR036259">
    <property type="entry name" value="MFS_trans_sf"/>
</dbReference>
<dbReference type="GO" id="GO:0015293">
    <property type="term" value="F:symporter activity"/>
    <property type="evidence" value="ECO:0007669"/>
    <property type="project" value="InterPro"/>
</dbReference>
<dbReference type="InterPro" id="IPR039672">
    <property type="entry name" value="MFS_2"/>
</dbReference>
<dbReference type="Gene3D" id="1.20.1250.20">
    <property type="entry name" value="MFS general substrate transporter like domains"/>
    <property type="match status" value="2"/>
</dbReference>
<feature type="transmembrane region" description="Helical" evidence="1">
    <location>
        <begin position="294"/>
        <end position="310"/>
    </location>
</feature>
<evidence type="ECO:0000313" key="3">
    <source>
        <dbReference type="Proteomes" id="UP000215596"/>
    </source>
</evidence>
<sequence>MHRLRRWINSPYSFSLGMFAMMVPSQAFSSFYSYFYVEKLGLGIGLATLARMIFLIWDAVNNPLMGYWSDRTRTRFGRRRPWVFGAMPVFMLMFIMVFSPPSGLAQGGLFAWFLIALLLFEAAATVLWVNYGALFPELFRGDRLRAKASAIQQGYQVVALLIGTALTPILFDAIGFSRMAVLYAFLFGIFMLLCMLSVRENETYAQQKPLKLVRAFRETLNNRKFWVFHISNSFAQTVNGLISSMIPFYAKYVLGIPEALVSVLLASVFVSVIPLVFVWYWIIRTMDGVKAWRLSLAAYGLSVIPLWFGQDLTSGILAGVMVGFGLAGFLVTPAIVSGRIIDEDEARTGLRREGIYTAVGGFITRSSGLISAIAFWIVGIIFGYESGDNPGNNPEATFRYLTSVVPLILLGIAFLISFMVKMDFNNTLKGELEHGTKTDHQL</sequence>
<feature type="transmembrane region" description="Helical" evidence="1">
    <location>
        <begin position="260"/>
        <end position="282"/>
    </location>
</feature>
<dbReference type="PANTHER" id="PTHR11328:SF24">
    <property type="entry name" value="MAJOR FACILITATOR SUPERFAMILY (MFS) PROFILE DOMAIN-CONTAINING PROTEIN"/>
    <property type="match status" value="1"/>
</dbReference>
<feature type="transmembrane region" description="Helical" evidence="1">
    <location>
        <begin position="81"/>
        <end position="98"/>
    </location>
</feature>
<name>A0A268EYF2_9BACL</name>
<dbReference type="GO" id="GO:0005886">
    <property type="term" value="C:plasma membrane"/>
    <property type="evidence" value="ECO:0007669"/>
    <property type="project" value="TreeGrafter"/>
</dbReference>
<feature type="transmembrane region" description="Helical" evidence="1">
    <location>
        <begin position="225"/>
        <end position="248"/>
    </location>
</feature>
<feature type="transmembrane region" description="Helical" evidence="1">
    <location>
        <begin position="40"/>
        <end position="60"/>
    </location>
</feature>
<keyword evidence="1" id="KW-0472">Membrane</keyword>
<dbReference type="EMBL" id="NPBY01000025">
    <property type="protein sequence ID" value="PAD78143.1"/>
    <property type="molecule type" value="Genomic_DNA"/>
</dbReference>
<feature type="transmembrane region" description="Helical" evidence="1">
    <location>
        <begin position="362"/>
        <end position="384"/>
    </location>
</feature>
<feature type="transmembrane region" description="Helical" evidence="1">
    <location>
        <begin position="316"/>
        <end position="341"/>
    </location>
</feature>
<gene>
    <name evidence="2" type="ORF">CHH67_07275</name>
</gene>
<keyword evidence="1" id="KW-1133">Transmembrane helix</keyword>
<comment type="caution">
    <text evidence="2">The sequence shown here is derived from an EMBL/GenBank/DDBJ whole genome shotgun (WGS) entry which is preliminary data.</text>
</comment>
<dbReference type="AlphaFoldDB" id="A0A268EYF2"/>
<dbReference type="SUPFAM" id="SSF103473">
    <property type="entry name" value="MFS general substrate transporter"/>
    <property type="match status" value="1"/>
</dbReference>
<feature type="transmembrane region" description="Helical" evidence="1">
    <location>
        <begin position="180"/>
        <end position="198"/>
    </location>
</feature>
<protein>
    <submittedName>
        <fullName evidence="2">MFS transporter</fullName>
    </submittedName>
</protein>
<dbReference type="Proteomes" id="UP000215596">
    <property type="component" value="Unassembled WGS sequence"/>
</dbReference>
<feature type="transmembrane region" description="Helical" evidence="1">
    <location>
        <begin position="12"/>
        <end position="34"/>
    </location>
</feature>
<dbReference type="GO" id="GO:0008643">
    <property type="term" value="P:carbohydrate transport"/>
    <property type="evidence" value="ECO:0007669"/>
    <property type="project" value="InterPro"/>
</dbReference>
<dbReference type="PANTHER" id="PTHR11328">
    <property type="entry name" value="MAJOR FACILITATOR SUPERFAMILY DOMAIN-CONTAINING PROTEIN"/>
    <property type="match status" value="1"/>
</dbReference>
<organism evidence="2 3">
    <name type="scientific">Paenibacillus campinasensis</name>
    <dbReference type="NCBI Taxonomy" id="66347"/>
    <lineage>
        <taxon>Bacteria</taxon>
        <taxon>Bacillati</taxon>
        <taxon>Bacillota</taxon>
        <taxon>Bacilli</taxon>
        <taxon>Bacillales</taxon>
        <taxon>Paenibacillaceae</taxon>
        <taxon>Paenibacillus</taxon>
    </lineage>
</organism>
<proteinExistence type="predicted"/>
<accession>A0A268EYF2</accession>
<dbReference type="RefSeq" id="WP_095264506.1">
    <property type="nucleotide sequence ID" value="NZ_NPBY01000025.1"/>
</dbReference>
<evidence type="ECO:0000256" key="1">
    <source>
        <dbReference type="SAM" id="Phobius"/>
    </source>
</evidence>
<feature type="transmembrane region" description="Helical" evidence="1">
    <location>
        <begin position="110"/>
        <end position="134"/>
    </location>
</feature>
<dbReference type="Pfam" id="PF13347">
    <property type="entry name" value="MFS_2"/>
    <property type="match status" value="1"/>
</dbReference>
<feature type="transmembrane region" description="Helical" evidence="1">
    <location>
        <begin position="396"/>
        <end position="420"/>
    </location>
</feature>
<feature type="transmembrane region" description="Helical" evidence="1">
    <location>
        <begin position="155"/>
        <end position="174"/>
    </location>
</feature>
<keyword evidence="1" id="KW-0812">Transmembrane</keyword>
<evidence type="ECO:0000313" key="2">
    <source>
        <dbReference type="EMBL" id="PAD78143.1"/>
    </source>
</evidence>
<dbReference type="OrthoDB" id="9764596at2"/>
<reference evidence="2 3" key="1">
    <citation type="submission" date="2017-07" db="EMBL/GenBank/DDBJ databases">
        <title>Isolation and whole genome analysis of endospore-forming bacteria from heroin.</title>
        <authorList>
            <person name="Kalinowski J."/>
            <person name="Ahrens B."/>
            <person name="Al-Dilaimi A."/>
            <person name="Winkler A."/>
            <person name="Wibberg D."/>
            <person name="Schleenbecker U."/>
            <person name="Ruckert C."/>
            <person name="Wolfel R."/>
            <person name="Grass G."/>
        </authorList>
    </citation>
    <scope>NUCLEOTIDE SEQUENCE [LARGE SCALE GENOMIC DNA]</scope>
    <source>
        <strain evidence="2 3">7537-G1</strain>
    </source>
</reference>